<name>A0ABR1VZQ7_9PEZI</name>
<organism evidence="2 3">
    <name type="scientific">Apiospora phragmitis</name>
    <dbReference type="NCBI Taxonomy" id="2905665"/>
    <lineage>
        <taxon>Eukaryota</taxon>
        <taxon>Fungi</taxon>
        <taxon>Dikarya</taxon>
        <taxon>Ascomycota</taxon>
        <taxon>Pezizomycotina</taxon>
        <taxon>Sordariomycetes</taxon>
        <taxon>Xylariomycetidae</taxon>
        <taxon>Amphisphaeriales</taxon>
        <taxon>Apiosporaceae</taxon>
        <taxon>Apiospora</taxon>
    </lineage>
</organism>
<feature type="region of interest" description="Disordered" evidence="1">
    <location>
        <begin position="1"/>
        <end position="103"/>
    </location>
</feature>
<evidence type="ECO:0000313" key="2">
    <source>
        <dbReference type="EMBL" id="KAK8076693.1"/>
    </source>
</evidence>
<keyword evidence="3" id="KW-1185">Reference proteome</keyword>
<gene>
    <name evidence="2" type="ORF">PG994_003965</name>
</gene>
<evidence type="ECO:0000256" key="1">
    <source>
        <dbReference type="SAM" id="MobiDB-lite"/>
    </source>
</evidence>
<feature type="compositionally biased region" description="Polar residues" evidence="1">
    <location>
        <begin position="34"/>
        <end position="52"/>
    </location>
</feature>
<reference evidence="2 3" key="1">
    <citation type="submission" date="2023-01" db="EMBL/GenBank/DDBJ databases">
        <title>Analysis of 21 Apiospora genomes using comparative genomics revels a genus with tremendous synthesis potential of carbohydrate active enzymes and secondary metabolites.</title>
        <authorList>
            <person name="Sorensen T."/>
        </authorList>
    </citation>
    <scope>NUCLEOTIDE SEQUENCE [LARGE SCALE GENOMIC DNA]</scope>
    <source>
        <strain evidence="2 3">CBS 135458</strain>
    </source>
</reference>
<dbReference type="EMBL" id="JAQQWL010000004">
    <property type="protein sequence ID" value="KAK8076693.1"/>
    <property type="molecule type" value="Genomic_DNA"/>
</dbReference>
<accession>A0ABR1VZQ7</accession>
<feature type="compositionally biased region" description="Pro residues" evidence="1">
    <location>
        <begin position="55"/>
        <end position="68"/>
    </location>
</feature>
<evidence type="ECO:0000313" key="3">
    <source>
        <dbReference type="Proteomes" id="UP001480595"/>
    </source>
</evidence>
<sequence length="103" mass="11006">MHSSILFKSVPRVGSRALRATTGPVPRSIRVSGQHRSTSWMGFEQPNPSAYNTPVLPPTPPSPSPSPSPYDEDDDEDMMPPPSRQFGTGAAAIPPSGDPPNKK</sequence>
<dbReference type="Proteomes" id="UP001480595">
    <property type="component" value="Unassembled WGS sequence"/>
</dbReference>
<comment type="caution">
    <text evidence="2">The sequence shown here is derived from an EMBL/GenBank/DDBJ whole genome shotgun (WGS) entry which is preliminary data.</text>
</comment>
<dbReference type="GeneID" id="92088437"/>
<proteinExistence type="predicted"/>
<dbReference type="RefSeq" id="XP_066719652.1">
    <property type="nucleotide sequence ID" value="XM_066855374.1"/>
</dbReference>
<protein>
    <submittedName>
        <fullName evidence="2">Uncharacterized protein</fullName>
    </submittedName>
</protein>